<evidence type="ECO:0000256" key="1">
    <source>
        <dbReference type="SAM" id="MobiDB-lite"/>
    </source>
</evidence>
<dbReference type="Pfam" id="PF06985">
    <property type="entry name" value="HET"/>
    <property type="match status" value="1"/>
</dbReference>
<comment type="caution">
    <text evidence="3">The sequence shown here is derived from an EMBL/GenBank/DDBJ whole genome shotgun (WGS) entry which is preliminary data.</text>
</comment>
<reference evidence="3" key="1">
    <citation type="journal article" date="2021" name="Nat. Commun.">
        <title>Genetic determinants of endophytism in the Arabidopsis root mycobiome.</title>
        <authorList>
            <person name="Mesny F."/>
            <person name="Miyauchi S."/>
            <person name="Thiergart T."/>
            <person name="Pickel B."/>
            <person name="Atanasova L."/>
            <person name="Karlsson M."/>
            <person name="Huettel B."/>
            <person name="Barry K.W."/>
            <person name="Haridas S."/>
            <person name="Chen C."/>
            <person name="Bauer D."/>
            <person name="Andreopoulos W."/>
            <person name="Pangilinan J."/>
            <person name="LaButti K."/>
            <person name="Riley R."/>
            <person name="Lipzen A."/>
            <person name="Clum A."/>
            <person name="Drula E."/>
            <person name="Henrissat B."/>
            <person name="Kohler A."/>
            <person name="Grigoriev I.V."/>
            <person name="Martin F.M."/>
            <person name="Hacquard S."/>
        </authorList>
    </citation>
    <scope>NUCLEOTIDE SEQUENCE</scope>
    <source>
        <strain evidence="3">MPI-SDFR-AT-0068</strain>
    </source>
</reference>
<name>A0A8K0RZT5_9HYPO</name>
<dbReference type="EMBL" id="JAGPXF010000003">
    <property type="protein sequence ID" value="KAH7251455.1"/>
    <property type="molecule type" value="Genomic_DNA"/>
</dbReference>
<dbReference type="AlphaFoldDB" id="A0A8K0RZT5"/>
<sequence length="498" mass="56348">MIDKTKTAEDPPKGLLWNIPAVKKWPLSKAREVMNKISTTYIWWDWMCVPQRGDNPLSVELMKAQCEEITKQRHIYEAASKSIVWLHSTSWSNDSALKDLIKLRPEYTEAKDVASLQKEIDNAIASYIKAWSEEYWLRAGWAYQEGAFLSETILLDSDGKMLSGPDLSVADHATVSDLTNPIMHITQQLAADYFVKSQGHEPETGLPIPDSAYLLSQAPEDWLCFSLKVILWSGLAYPLRNSPLHTLAGRENRKFEVKQDGCWGLVGILGLTNIEITYDEEDFLMEDTKARFFRALIDMYQWEILMMGFPEASQFTSEGFKWEDVLSGVILPVHAFAVEVRDAPGSTRIDVPVLSYTNEIRIKGKNGKKVTLYRPTDEEKKCFRHYRQDDDGLKIISNRKTTFEQDTTLSFSWMVPLHHINMKAGVSGIRCIALIYKRPELSNASACFAFGGVIDIKGVGGKFIEFDEVVLDPSPPLPNPNYHSTPEASDNDVPEAPE</sequence>
<dbReference type="InterPro" id="IPR010730">
    <property type="entry name" value="HET"/>
</dbReference>
<gene>
    <name evidence="3" type="ORF">BKA59DRAFT_524716</name>
</gene>
<feature type="region of interest" description="Disordered" evidence="1">
    <location>
        <begin position="475"/>
        <end position="498"/>
    </location>
</feature>
<protein>
    <recommendedName>
        <fullName evidence="2">Heterokaryon incompatibility domain-containing protein</fullName>
    </recommendedName>
</protein>
<evidence type="ECO:0000259" key="2">
    <source>
        <dbReference type="Pfam" id="PF06985"/>
    </source>
</evidence>
<feature type="domain" description="Heterokaryon incompatibility" evidence="2">
    <location>
        <begin position="28"/>
        <end position="145"/>
    </location>
</feature>
<keyword evidence="4" id="KW-1185">Reference proteome</keyword>
<feature type="compositionally biased region" description="Acidic residues" evidence="1">
    <location>
        <begin position="489"/>
        <end position="498"/>
    </location>
</feature>
<organism evidence="3 4">
    <name type="scientific">Fusarium tricinctum</name>
    <dbReference type="NCBI Taxonomy" id="61284"/>
    <lineage>
        <taxon>Eukaryota</taxon>
        <taxon>Fungi</taxon>
        <taxon>Dikarya</taxon>
        <taxon>Ascomycota</taxon>
        <taxon>Pezizomycotina</taxon>
        <taxon>Sordariomycetes</taxon>
        <taxon>Hypocreomycetidae</taxon>
        <taxon>Hypocreales</taxon>
        <taxon>Nectriaceae</taxon>
        <taxon>Fusarium</taxon>
        <taxon>Fusarium tricinctum species complex</taxon>
    </lineage>
</organism>
<evidence type="ECO:0000313" key="4">
    <source>
        <dbReference type="Proteomes" id="UP000813427"/>
    </source>
</evidence>
<evidence type="ECO:0000313" key="3">
    <source>
        <dbReference type="EMBL" id="KAH7251455.1"/>
    </source>
</evidence>
<accession>A0A8K0RZT5</accession>
<dbReference type="Proteomes" id="UP000813427">
    <property type="component" value="Unassembled WGS sequence"/>
</dbReference>
<proteinExistence type="predicted"/>
<dbReference type="OrthoDB" id="2157530at2759"/>